<accession>A0ACB8E6Z2</accession>
<keyword evidence="2" id="KW-1185">Reference proteome</keyword>
<evidence type="ECO:0000313" key="2">
    <source>
        <dbReference type="Proteomes" id="UP000827872"/>
    </source>
</evidence>
<organism evidence="1 2">
    <name type="scientific">Sphaerodactylus townsendi</name>
    <dbReference type="NCBI Taxonomy" id="933632"/>
    <lineage>
        <taxon>Eukaryota</taxon>
        <taxon>Metazoa</taxon>
        <taxon>Chordata</taxon>
        <taxon>Craniata</taxon>
        <taxon>Vertebrata</taxon>
        <taxon>Euteleostomi</taxon>
        <taxon>Lepidosauria</taxon>
        <taxon>Squamata</taxon>
        <taxon>Bifurcata</taxon>
        <taxon>Gekkota</taxon>
        <taxon>Sphaerodactylidae</taxon>
        <taxon>Sphaerodactylus</taxon>
    </lineage>
</organism>
<evidence type="ECO:0000313" key="1">
    <source>
        <dbReference type="EMBL" id="KAH7987920.1"/>
    </source>
</evidence>
<reference evidence="1" key="1">
    <citation type="submission" date="2021-08" db="EMBL/GenBank/DDBJ databases">
        <title>The first chromosome-level gecko genome reveals the dynamic sex chromosomes of Neotropical dwarf geckos (Sphaerodactylidae: Sphaerodactylus).</title>
        <authorList>
            <person name="Pinto B.J."/>
            <person name="Keating S.E."/>
            <person name="Gamble T."/>
        </authorList>
    </citation>
    <scope>NUCLEOTIDE SEQUENCE</scope>
    <source>
        <strain evidence="1">TG3544</strain>
    </source>
</reference>
<comment type="caution">
    <text evidence="1">The sequence shown here is derived from an EMBL/GenBank/DDBJ whole genome shotgun (WGS) entry which is preliminary data.</text>
</comment>
<dbReference type="Proteomes" id="UP000827872">
    <property type="component" value="Linkage Group LG10"/>
</dbReference>
<name>A0ACB8E6Z2_9SAUR</name>
<dbReference type="EMBL" id="CM037623">
    <property type="protein sequence ID" value="KAH7987920.1"/>
    <property type="molecule type" value="Genomic_DNA"/>
</dbReference>
<gene>
    <name evidence="1" type="ORF">K3G42_001774</name>
</gene>
<proteinExistence type="predicted"/>
<protein>
    <submittedName>
        <fullName evidence="1">Uncharacterized protein</fullName>
    </submittedName>
</protein>
<sequence length="178" mass="19456">METPAGGYGCDCIGHSPGHRDLWLGPAGPTWRWETGQECNLGASDRWGLQFERGRDGEAARWWPAAPACTGNGGAAAGGVPAPATPVPPAPIPRRRRELKATFDGDPENLPYFLVQVGAYMRVMDDEYANDAERVYDIGALLEGQAVAWLVGLFEEDAPELRDLHHFMVSLCCRFEDV</sequence>